<keyword evidence="4" id="KW-0804">Transcription</keyword>
<dbReference type="Pfam" id="PF00126">
    <property type="entry name" value="HTH_1"/>
    <property type="match status" value="1"/>
</dbReference>
<dbReference type="InterPro" id="IPR058163">
    <property type="entry name" value="LysR-type_TF_proteobact-type"/>
</dbReference>
<dbReference type="Proteomes" id="UP000187266">
    <property type="component" value="Chromosome"/>
</dbReference>
<protein>
    <submittedName>
        <fullName evidence="6">LysR family transcriptional regulator</fullName>
    </submittedName>
</protein>
<dbReference type="GO" id="GO:0003700">
    <property type="term" value="F:DNA-binding transcription factor activity"/>
    <property type="evidence" value="ECO:0007669"/>
    <property type="project" value="InterPro"/>
</dbReference>
<reference evidence="6 7" key="1">
    <citation type="submission" date="2017-01" db="EMBL/GenBank/DDBJ databases">
        <title>Genomic analysis of Xuhuaishuia manganoxidans DY6-4.</title>
        <authorList>
            <person name="Wang X."/>
        </authorList>
    </citation>
    <scope>NUCLEOTIDE SEQUENCE [LARGE SCALE GENOMIC DNA]</scope>
    <source>
        <strain evidence="6 7">DY6-4</strain>
    </source>
</reference>
<dbReference type="PROSITE" id="PS50931">
    <property type="entry name" value="HTH_LYSR"/>
    <property type="match status" value="1"/>
</dbReference>
<evidence type="ECO:0000256" key="2">
    <source>
        <dbReference type="ARBA" id="ARBA00023015"/>
    </source>
</evidence>
<dbReference type="PRINTS" id="PR00039">
    <property type="entry name" value="HTHLYSR"/>
</dbReference>
<dbReference type="SUPFAM" id="SSF53850">
    <property type="entry name" value="Periplasmic binding protein-like II"/>
    <property type="match status" value="1"/>
</dbReference>
<keyword evidence="2" id="KW-0805">Transcription regulation</keyword>
<dbReference type="PANTHER" id="PTHR30537:SF5">
    <property type="entry name" value="HTH-TYPE TRANSCRIPTIONAL ACTIVATOR TTDR-RELATED"/>
    <property type="match status" value="1"/>
</dbReference>
<gene>
    <name evidence="6" type="ORF">BV394_14650</name>
</gene>
<dbReference type="InterPro" id="IPR000847">
    <property type="entry name" value="LysR_HTH_N"/>
</dbReference>
<organism evidence="6 7">
    <name type="scientific">Brevirhabdus pacifica</name>
    <dbReference type="NCBI Taxonomy" id="1267768"/>
    <lineage>
        <taxon>Bacteria</taxon>
        <taxon>Pseudomonadati</taxon>
        <taxon>Pseudomonadota</taxon>
        <taxon>Alphaproteobacteria</taxon>
        <taxon>Rhodobacterales</taxon>
        <taxon>Paracoccaceae</taxon>
        <taxon>Brevirhabdus</taxon>
    </lineage>
</organism>
<evidence type="ECO:0000313" key="7">
    <source>
        <dbReference type="Proteomes" id="UP000187266"/>
    </source>
</evidence>
<dbReference type="InterPro" id="IPR036388">
    <property type="entry name" value="WH-like_DNA-bd_sf"/>
</dbReference>
<dbReference type="InterPro" id="IPR005119">
    <property type="entry name" value="LysR_subst-bd"/>
</dbReference>
<dbReference type="Pfam" id="PF03466">
    <property type="entry name" value="LysR_substrate"/>
    <property type="match status" value="1"/>
</dbReference>
<evidence type="ECO:0000259" key="5">
    <source>
        <dbReference type="PROSITE" id="PS50931"/>
    </source>
</evidence>
<name>A0A1U7DMH3_9RHOB</name>
<accession>A0A1U7DMH3</accession>
<dbReference type="InterPro" id="IPR036390">
    <property type="entry name" value="WH_DNA-bd_sf"/>
</dbReference>
<keyword evidence="7" id="KW-1185">Reference proteome</keyword>
<dbReference type="Gene3D" id="1.10.10.10">
    <property type="entry name" value="Winged helix-like DNA-binding domain superfamily/Winged helix DNA-binding domain"/>
    <property type="match status" value="1"/>
</dbReference>
<sequence length="293" mass="32905">MRVFLAVAETGGFTTAARALNVSQPFVSQTIQRLEDRLGARLLHRTTRGHRLTPAGERFIDGCREAVQAVDAAEAALQEETRQITGELRVSAPLAFGMDRVTPLLPAFLEQHPKLSLDLRLTDESVNLIEDRIDVAIRMGRLGDSTLMHRRLCDLRRIVIAAPALLEVHGHPETPRDLGAMPCLSWDGAHEKLNHWPFLRDGEAHDFHADGRFRSNDGMSLFQMCLAGFGVMRCAEHLARPAIRDGRLVQILEDFTVSDDGAVFAVFLPERNLQPRLRSFIDYMVDNLRAPEW</sequence>
<dbReference type="FunFam" id="1.10.10.10:FF:000001">
    <property type="entry name" value="LysR family transcriptional regulator"/>
    <property type="match status" value="1"/>
</dbReference>
<dbReference type="SUPFAM" id="SSF46785">
    <property type="entry name" value="Winged helix' DNA-binding domain"/>
    <property type="match status" value="1"/>
</dbReference>
<evidence type="ECO:0000256" key="1">
    <source>
        <dbReference type="ARBA" id="ARBA00009437"/>
    </source>
</evidence>
<dbReference type="STRING" id="1267768.BV394_14650"/>
<feature type="domain" description="HTH lysR-type" evidence="5">
    <location>
        <begin position="1"/>
        <end position="53"/>
    </location>
</feature>
<dbReference type="EMBL" id="CP019124">
    <property type="protein sequence ID" value="APX91206.1"/>
    <property type="molecule type" value="Genomic_DNA"/>
</dbReference>
<dbReference type="AlphaFoldDB" id="A0A1U7DMH3"/>
<evidence type="ECO:0000313" key="6">
    <source>
        <dbReference type="EMBL" id="APX91206.1"/>
    </source>
</evidence>
<dbReference type="PANTHER" id="PTHR30537">
    <property type="entry name" value="HTH-TYPE TRANSCRIPTIONAL REGULATOR"/>
    <property type="match status" value="1"/>
</dbReference>
<comment type="similarity">
    <text evidence="1">Belongs to the LysR transcriptional regulatory family.</text>
</comment>
<proteinExistence type="inferred from homology"/>
<keyword evidence="3" id="KW-0238">DNA-binding</keyword>
<evidence type="ECO:0000256" key="3">
    <source>
        <dbReference type="ARBA" id="ARBA00023125"/>
    </source>
</evidence>
<dbReference type="Gene3D" id="3.40.190.290">
    <property type="match status" value="1"/>
</dbReference>
<evidence type="ECO:0000256" key="4">
    <source>
        <dbReference type="ARBA" id="ARBA00023163"/>
    </source>
</evidence>
<dbReference type="CDD" id="cd08422">
    <property type="entry name" value="PBP2_CrgA_like"/>
    <property type="match status" value="1"/>
</dbReference>
<dbReference type="GO" id="GO:0003677">
    <property type="term" value="F:DNA binding"/>
    <property type="evidence" value="ECO:0007669"/>
    <property type="project" value="UniProtKB-KW"/>
</dbReference>